<dbReference type="Proteomes" id="UP001205185">
    <property type="component" value="Unassembled WGS sequence"/>
</dbReference>
<accession>A0ABT1INF0</accession>
<dbReference type="Pfam" id="PF13443">
    <property type="entry name" value="HTH_26"/>
    <property type="match status" value="1"/>
</dbReference>
<dbReference type="Gene3D" id="1.10.260.40">
    <property type="entry name" value="lambda repressor-like DNA-binding domains"/>
    <property type="match status" value="1"/>
</dbReference>
<evidence type="ECO:0000313" key="3">
    <source>
        <dbReference type="EMBL" id="MCP2274193.1"/>
    </source>
</evidence>
<protein>
    <submittedName>
        <fullName evidence="3">Cro/C1-type HTH DNA-binding domain-containing protein</fullName>
    </submittedName>
</protein>
<organism evidence="3 4">
    <name type="scientific">Actinokineospora diospyrosa</name>
    <dbReference type="NCBI Taxonomy" id="103728"/>
    <lineage>
        <taxon>Bacteria</taxon>
        <taxon>Bacillati</taxon>
        <taxon>Actinomycetota</taxon>
        <taxon>Actinomycetes</taxon>
        <taxon>Pseudonocardiales</taxon>
        <taxon>Pseudonocardiaceae</taxon>
        <taxon>Actinokineospora</taxon>
    </lineage>
</organism>
<name>A0ABT1INF0_9PSEU</name>
<proteinExistence type="predicted"/>
<feature type="region of interest" description="Disordered" evidence="1">
    <location>
        <begin position="130"/>
        <end position="153"/>
    </location>
</feature>
<feature type="compositionally biased region" description="Low complexity" evidence="1">
    <location>
        <begin position="143"/>
        <end position="153"/>
    </location>
</feature>
<dbReference type="InterPro" id="IPR010982">
    <property type="entry name" value="Lambda_DNA-bd_dom_sf"/>
</dbReference>
<reference evidence="3 4" key="1">
    <citation type="submission" date="2022-06" db="EMBL/GenBank/DDBJ databases">
        <title>Genomic Encyclopedia of Archaeal and Bacterial Type Strains, Phase II (KMG-II): from individual species to whole genera.</title>
        <authorList>
            <person name="Goeker M."/>
        </authorList>
    </citation>
    <scope>NUCLEOTIDE SEQUENCE [LARGE SCALE GENOMIC DNA]</scope>
    <source>
        <strain evidence="3 4">DSM 44255</strain>
    </source>
</reference>
<evidence type="ECO:0000259" key="2">
    <source>
        <dbReference type="Pfam" id="PF13443"/>
    </source>
</evidence>
<dbReference type="InterPro" id="IPR001387">
    <property type="entry name" value="Cro/C1-type_HTH"/>
</dbReference>
<dbReference type="SUPFAM" id="SSF47413">
    <property type="entry name" value="lambda repressor-like DNA-binding domains"/>
    <property type="match status" value="1"/>
</dbReference>
<gene>
    <name evidence="3" type="ORF">LV75_006727</name>
</gene>
<comment type="caution">
    <text evidence="3">The sequence shown here is derived from an EMBL/GenBank/DDBJ whole genome shotgun (WGS) entry which is preliminary data.</text>
</comment>
<keyword evidence="3" id="KW-0238">DNA-binding</keyword>
<feature type="domain" description="HTH cro/C1-type" evidence="2">
    <location>
        <begin position="22"/>
        <end position="76"/>
    </location>
</feature>
<keyword evidence="4" id="KW-1185">Reference proteome</keyword>
<dbReference type="GO" id="GO:0003677">
    <property type="term" value="F:DNA binding"/>
    <property type="evidence" value="ECO:0007669"/>
    <property type="project" value="UniProtKB-KW"/>
</dbReference>
<evidence type="ECO:0000313" key="4">
    <source>
        <dbReference type="Proteomes" id="UP001205185"/>
    </source>
</evidence>
<dbReference type="EMBL" id="JAMTCO010000021">
    <property type="protein sequence ID" value="MCP2274193.1"/>
    <property type="molecule type" value="Genomic_DNA"/>
</dbReference>
<sequence length="153" mass="16812">MTPQQPHPDDTNDNWANVAITIQQRMAHLGIDTDQLAARSRVSLKTVQELVHNTTQRNRHALTLARLSRALELDPGHLRHLASTPIEAAITIELGKADLSPDLRTLFVTMLAKLNTELDQIRADYTTLKHQAAESAHPPKNEAAPADLDAAAP</sequence>
<evidence type="ECO:0000256" key="1">
    <source>
        <dbReference type="SAM" id="MobiDB-lite"/>
    </source>
</evidence>